<reference evidence="2 4" key="2">
    <citation type="submission" date="2019-10" db="EMBL/GenBank/DDBJ databases">
        <authorList>
            <person name="Karimi E."/>
        </authorList>
    </citation>
    <scope>NUCLEOTIDE SEQUENCE [LARGE SCALE GENOMIC DNA]</scope>
    <source>
        <strain evidence="2 4">Sphingobacterium sp. 8BC</strain>
    </source>
</reference>
<dbReference type="RefSeq" id="WP_070561184.1">
    <property type="nucleotide sequence ID" value="NZ_CP068089.1"/>
</dbReference>
<proteinExistence type="predicted"/>
<organism evidence="1 3">
    <name type="scientific">Sphingobacterium multivorum</name>
    <dbReference type="NCBI Taxonomy" id="28454"/>
    <lineage>
        <taxon>Bacteria</taxon>
        <taxon>Pseudomonadati</taxon>
        <taxon>Bacteroidota</taxon>
        <taxon>Sphingobacteriia</taxon>
        <taxon>Sphingobacteriales</taxon>
        <taxon>Sphingobacteriaceae</taxon>
        <taxon>Sphingobacterium</taxon>
    </lineage>
</organism>
<name>A0A2X2JRE2_SPHMU</name>
<gene>
    <name evidence="1" type="ORF">NCTC11343_05436</name>
    <name evidence="2" type="ORF">SPHINGO8BC_70201</name>
</gene>
<evidence type="ECO:0000313" key="3">
    <source>
        <dbReference type="Proteomes" id="UP000251241"/>
    </source>
</evidence>
<evidence type="ECO:0000313" key="4">
    <source>
        <dbReference type="Proteomes" id="UP000432350"/>
    </source>
</evidence>
<reference evidence="1 3" key="1">
    <citation type="submission" date="2018-06" db="EMBL/GenBank/DDBJ databases">
        <authorList>
            <consortium name="Pathogen Informatics"/>
            <person name="Doyle S."/>
        </authorList>
    </citation>
    <scope>NUCLEOTIDE SEQUENCE [LARGE SCALE GENOMIC DNA]</scope>
    <source>
        <strain evidence="1 3">NCTC11343</strain>
    </source>
</reference>
<accession>A0A2X2JRE2</accession>
<evidence type="ECO:0000313" key="2">
    <source>
        <dbReference type="EMBL" id="VXD06891.1"/>
    </source>
</evidence>
<sequence length="214" mass="23368">MATINNGVIGRASGKVGAVIASSWKSINYLKGLPKKRTKGMSEEQLIQQDRFLKISKFLMPITPILQVGFGLSKTEKMTPTNVALQLNIAQAVSGTYPNFSLDYSKIEISTGSYLNGGGMEAAVDNGILSIYWDTILNSLYKTKADDQVIILVYSPEKDEFMTAPTPPTRAAGTIDIQIPAHLLGGKGHVWIFFTDRKAEKVSKSTYLGEFDLA</sequence>
<dbReference type="Pfam" id="PF19781">
    <property type="entry name" value="DUF6266"/>
    <property type="match status" value="1"/>
</dbReference>
<evidence type="ECO:0000313" key="1">
    <source>
        <dbReference type="EMBL" id="SPZ94626.1"/>
    </source>
</evidence>
<dbReference type="EMBL" id="CABWMV010000026">
    <property type="protein sequence ID" value="VXD06891.1"/>
    <property type="molecule type" value="Genomic_DNA"/>
</dbReference>
<dbReference type="InterPro" id="IPR046233">
    <property type="entry name" value="DUF6266"/>
</dbReference>
<dbReference type="GeneID" id="88831460"/>
<dbReference type="EMBL" id="UAUU01000011">
    <property type="protein sequence ID" value="SPZ94626.1"/>
    <property type="molecule type" value="Genomic_DNA"/>
</dbReference>
<protein>
    <submittedName>
        <fullName evidence="1">Uncharacterized protein</fullName>
    </submittedName>
</protein>
<dbReference type="Proteomes" id="UP000251241">
    <property type="component" value="Unassembled WGS sequence"/>
</dbReference>
<dbReference type="AlphaFoldDB" id="A0A2X2JRE2"/>
<accession>A0A654DLM7</accession>
<dbReference type="Proteomes" id="UP000432350">
    <property type="component" value="Unassembled WGS sequence"/>
</dbReference>